<dbReference type="InterPro" id="IPR036116">
    <property type="entry name" value="FN3_sf"/>
</dbReference>
<evidence type="ECO:0000256" key="17">
    <source>
        <dbReference type="ARBA" id="ARBA00023170"/>
    </source>
</evidence>
<comment type="catalytic activity">
    <reaction evidence="20">
        <text>L-tyrosyl-[protein] + ATP = O-phospho-L-tyrosyl-[protein] + ADP + H(+)</text>
        <dbReference type="Rhea" id="RHEA:10596"/>
        <dbReference type="Rhea" id="RHEA-COMP:10136"/>
        <dbReference type="Rhea" id="RHEA-COMP:20101"/>
        <dbReference type="ChEBI" id="CHEBI:15378"/>
        <dbReference type="ChEBI" id="CHEBI:30616"/>
        <dbReference type="ChEBI" id="CHEBI:46858"/>
        <dbReference type="ChEBI" id="CHEBI:61978"/>
        <dbReference type="ChEBI" id="CHEBI:456216"/>
        <dbReference type="EC" id="2.7.10.1"/>
    </reaction>
</comment>
<keyword evidence="11" id="KW-0418">Kinase</keyword>
<keyword evidence="4" id="KW-1003">Cell membrane</keyword>
<dbReference type="EC" id="2.7.10.1" evidence="3"/>
<evidence type="ECO:0000313" key="27">
    <source>
        <dbReference type="Proteomes" id="UP001044222"/>
    </source>
</evidence>
<keyword evidence="18" id="KW-0325">Glycoprotein</keyword>
<feature type="region of interest" description="Disordered" evidence="22">
    <location>
        <begin position="937"/>
        <end position="978"/>
    </location>
</feature>
<comment type="subcellular location">
    <subcellularLocation>
        <location evidence="1">Cell membrane</location>
        <topology evidence="1">Single-pass type I membrane protein</topology>
    </subcellularLocation>
</comment>
<dbReference type="PROSITE" id="PS50011">
    <property type="entry name" value="PROTEIN_KINASE_DOM"/>
    <property type="match status" value="1"/>
</dbReference>
<dbReference type="InterPro" id="IPR017441">
    <property type="entry name" value="Protein_kinase_ATP_BS"/>
</dbReference>
<dbReference type="FunFam" id="1.10.510.10:FF:000089">
    <property type="entry name" value="Tyrosine-protein kinase receptor TYRO3"/>
    <property type="match status" value="1"/>
</dbReference>
<keyword evidence="14" id="KW-0472">Membrane</keyword>
<keyword evidence="9" id="KW-0677">Repeat</keyword>
<evidence type="ECO:0000256" key="9">
    <source>
        <dbReference type="ARBA" id="ARBA00022737"/>
    </source>
</evidence>
<dbReference type="GO" id="GO:0043235">
    <property type="term" value="C:receptor complex"/>
    <property type="evidence" value="ECO:0007669"/>
    <property type="project" value="TreeGrafter"/>
</dbReference>
<evidence type="ECO:0000256" key="16">
    <source>
        <dbReference type="ARBA" id="ARBA00023157"/>
    </source>
</evidence>
<keyword evidence="12 21" id="KW-0067">ATP-binding</keyword>
<keyword evidence="13" id="KW-1133">Transmembrane helix</keyword>
<dbReference type="EMBL" id="JAFIRN010000018">
    <property type="protein sequence ID" value="KAG5831412.1"/>
    <property type="molecule type" value="Genomic_DNA"/>
</dbReference>
<dbReference type="FunFam" id="3.30.200.20:FF:000111">
    <property type="entry name" value="Tyrosine-protein kinase receptor TYRO3"/>
    <property type="match status" value="1"/>
</dbReference>
<dbReference type="PANTHER" id="PTHR24416">
    <property type="entry name" value="TYROSINE-PROTEIN KINASE RECEPTOR"/>
    <property type="match status" value="1"/>
</dbReference>
<dbReference type="PANTHER" id="PTHR24416:SF257">
    <property type="entry name" value="TYROSINE-PROTEIN KINASE MER"/>
    <property type="match status" value="1"/>
</dbReference>
<dbReference type="Pfam" id="PF13895">
    <property type="entry name" value="Ig_2"/>
    <property type="match status" value="2"/>
</dbReference>
<dbReference type="GO" id="GO:0007169">
    <property type="term" value="P:cell surface receptor protein tyrosine kinase signaling pathway"/>
    <property type="evidence" value="ECO:0007669"/>
    <property type="project" value="TreeGrafter"/>
</dbReference>
<dbReference type="PRINTS" id="PR00109">
    <property type="entry name" value="TYRKINASE"/>
</dbReference>
<evidence type="ECO:0000256" key="3">
    <source>
        <dbReference type="ARBA" id="ARBA00011902"/>
    </source>
</evidence>
<evidence type="ECO:0000256" key="8">
    <source>
        <dbReference type="ARBA" id="ARBA00022729"/>
    </source>
</evidence>
<dbReference type="PROSITE" id="PS50835">
    <property type="entry name" value="IG_LIKE"/>
    <property type="match status" value="2"/>
</dbReference>
<dbReference type="CDD" id="cd00063">
    <property type="entry name" value="FN3"/>
    <property type="match status" value="2"/>
</dbReference>
<dbReference type="InterPro" id="IPR020635">
    <property type="entry name" value="Tyr_kinase_cat_dom"/>
</dbReference>
<dbReference type="InterPro" id="IPR003599">
    <property type="entry name" value="Ig_sub"/>
</dbReference>
<evidence type="ECO:0000256" key="6">
    <source>
        <dbReference type="ARBA" id="ARBA00022679"/>
    </source>
</evidence>
<keyword evidence="16" id="KW-1015">Disulfide bond</keyword>
<dbReference type="Proteomes" id="UP001044222">
    <property type="component" value="Chromosome 18"/>
</dbReference>
<evidence type="ECO:0000256" key="11">
    <source>
        <dbReference type="ARBA" id="ARBA00022777"/>
    </source>
</evidence>
<dbReference type="InterPro" id="IPR003961">
    <property type="entry name" value="FN3_dom"/>
</dbReference>
<dbReference type="Pfam" id="PF00041">
    <property type="entry name" value="fn3"/>
    <property type="match status" value="2"/>
</dbReference>
<evidence type="ECO:0000256" key="7">
    <source>
        <dbReference type="ARBA" id="ARBA00022692"/>
    </source>
</evidence>
<dbReference type="PROSITE" id="PS50853">
    <property type="entry name" value="FN3"/>
    <property type="match status" value="2"/>
</dbReference>
<keyword evidence="15" id="KW-0829">Tyrosine-protein kinase</keyword>
<keyword evidence="8" id="KW-0732">Signal</keyword>
<keyword evidence="10 21" id="KW-0547">Nucleotide-binding</keyword>
<evidence type="ECO:0000256" key="14">
    <source>
        <dbReference type="ARBA" id="ARBA00023136"/>
    </source>
</evidence>
<dbReference type="InterPro" id="IPR000719">
    <property type="entry name" value="Prot_kinase_dom"/>
</dbReference>
<dbReference type="PROSITE" id="PS00109">
    <property type="entry name" value="PROTEIN_KINASE_TYR"/>
    <property type="match status" value="1"/>
</dbReference>
<dbReference type="SMART" id="SM00409">
    <property type="entry name" value="IG"/>
    <property type="match status" value="2"/>
</dbReference>
<dbReference type="GO" id="GO:0005524">
    <property type="term" value="F:ATP binding"/>
    <property type="evidence" value="ECO:0007669"/>
    <property type="project" value="UniProtKB-UniRule"/>
</dbReference>
<feature type="domain" description="Fibronectin type-III" evidence="25">
    <location>
        <begin position="389"/>
        <end position="478"/>
    </location>
</feature>
<feature type="domain" description="Ig-like" evidence="24">
    <location>
        <begin position="85"/>
        <end position="189"/>
    </location>
</feature>
<feature type="domain" description="Ig-like" evidence="24">
    <location>
        <begin position="201"/>
        <end position="282"/>
    </location>
</feature>
<organism evidence="26 27">
    <name type="scientific">Anguilla anguilla</name>
    <name type="common">European freshwater eel</name>
    <name type="synonym">Muraena anguilla</name>
    <dbReference type="NCBI Taxonomy" id="7936"/>
    <lineage>
        <taxon>Eukaryota</taxon>
        <taxon>Metazoa</taxon>
        <taxon>Chordata</taxon>
        <taxon>Craniata</taxon>
        <taxon>Vertebrata</taxon>
        <taxon>Euteleostomi</taxon>
        <taxon>Actinopterygii</taxon>
        <taxon>Neopterygii</taxon>
        <taxon>Teleostei</taxon>
        <taxon>Anguilliformes</taxon>
        <taxon>Anguillidae</taxon>
        <taxon>Anguilla</taxon>
    </lineage>
</organism>
<evidence type="ECO:0000256" key="4">
    <source>
        <dbReference type="ARBA" id="ARBA00022475"/>
    </source>
</evidence>
<evidence type="ECO:0000256" key="10">
    <source>
        <dbReference type="ARBA" id="ARBA00022741"/>
    </source>
</evidence>
<dbReference type="AlphaFoldDB" id="A0A9D3LJZ8"/>
<dbReference type="InterPro" id="IPR008266">
    <property type="entry name" value="Tyr_kinase_AS"/>
</dbReference>
<dbReference type="InterPro" id="IPR007110">
    <property type="entry name" value="Ig-like_dom"/>
</dbReference>
<evidence type="ECO:0000256" key="12">
    <source>
        <dbReference type="ARBA" id="ARBA00022840"/>
    </source>
</evidence>
<feature type="domain" description="Protein kinase" evidence="23">
    <location>
        <begin position="582"/>
        <end position="856"/>
    </location>
</feature>
<dbReference type="Gene3D" id="1.10.510.10">
    <property type="entry name" value="Transferase(Phosphotransferase) domain 1"/>
    <property type="match status" value="1"/>
</dbReference>
<feature type="region of interest" description="Disordered" evidence="22">
    <location>
        <begin position="65"/>
        <end position="84"/>
    </location>
</feature>
<dbReference type="GO" id="GO:0007399">
    <property type="term" value="P:nervous system development"/>
    <property type="evidence" value="ECO:0007669"/>
    <property type="project" value="TreeGrafter"/>
</dbReference>
<proteinExistence type="inferred from homology"/>
<evidence type="ECO:0000256" key="15">
    <source>
        <dbReference type="ARBA" id="ARBA00023137"/>
    </source>
</evidence>
<dbReference type="InterPro" id="IPR050122">
    <property type="entry name" value="RTK"/>
</dbReference>
<dbReference type="InterPro" id="IPR013783">
    <property type="entry name" value="Ig-like_fold"/>
</dbReference>
<dbReference type="InterPro" id="IPR036179">
    <property type="entry name" value="Ig-like_dom_sf"/>
</dbReference>
<comment type="similarity">
    <text evidence="2">Belongs to the protein kinase superfamily. CAMK Ser/Thr protein kinase family.</text>
</comment>
<keyword evidence="5" id="KW-0597">Phosphoprotein</keyword>
<accession>A0A9D3LJZ8</accession>
<dbReference type="Gene3D" id="2.60.40.10">
    <property type="entry name" value="Immunoglobulins"/>
    <property type="match status" value="4"/>
</dbReference>
<evidence type="ECO:0000256" key="20">
    <source>
        <dbReference type="ARBA" id="ARBA00051243"/>
    </source>
</evidence>
<dbReference type="GO" id="GO:0016477">
    <property type="term" value="P:cell migration"/>
    <property type="evidence" value="ECO:0007669"/>
    <property type="project" value="TreeGrafter"/>
</dbReference>
<dbReference type="InterPro" id="IPR011009">
    <property type="entry name" value="Kinase-like_dom_sf"/>
</dbReference>
<feature type="binding site" evidence="21">
    <location>
        <position position="614"/>
    </location>
    <ligand>
        <name>ATP</name>
        <dbReference type="ChEBI" id="CHEBI:30616"/>
    </ligand>
</feature>
<evidence type="ECO:0000256" key="18">
    <source>
        <dbReference type="ARBA" id="ARBA00023180"/>
    </source>
</evidence>
<dbReference type="GO" id="GO:0004714">
    <property type="term" value="F:transmembrane receptor protein tyrosine kinase activity"/>
    <property type="evidence" value="ECO:0007669"/>
    <property type="project" value="UniProtKB-EC"/>
</dbReference>
<evidence type="ECO:0000256" key="1">
    <source>
        <dbReference type="ARBA" id="ARBA00004251"/>
    </source>
</evidence>
<dbReference type="SMART" id="SM00219">
    <property type="entry name" value="TyrKc"/>
    <property type="match status" value="1"/>
</dbReference>
<evidence type="ECO:0000256" key="5">
    <source>
        <dbReference type="ARBA" id="ARBA00022553"/>
    </source>
</evidence>
<dbReference type="Pfam" id="PF07714">
    <property type="entry name" value="PK_Tyr_Ser-Thr"/>
    <property type="match status" value="1"/>
</dbReference>
<protein>
    <recommendedName>
        <fullName evidence="3">receptor protein-tyrosine kinase</fullName>
        <ecNumber evidence="3">2.7.10.1</ecNumber>
    </recommendedName>
</protein>
<evidence type="ECO:0000256" key="2">
    <source>
        <dbReference type="ARBA" id="ARBA00006692"/>
    </source>
</evidence>
<feature type="compositionally biased region" description="Polar residues" evidence="22">
    <location>
        <begin position="946"/>
        <end position="972"/>
    </location>
</feature>
<evidence type="ECO:0000256" key="21">
    <source>
        <dbReference type="PROSITE-ProRule" id="PRU10141"/>
    </source>
</evidence>
<dbReference type="GO" id="GO:0005886">
    <property type="term" value="C:plasma membrane"/>
    <property type="evidence" value="ECO:0007669"/>
    <property type="project" value="UniProtKB-SubCell"/>
</dbReference>
<gene>
    <name evidence="26" type="ORF">ANANG_G00303460</name>
</gene>
<keyword evidence="19" id="KW-0393">Immunoglobulin domain</keyword>
<dbReference type="SUPFAM" id="SSF56112">
    <property type="entry name" value="Protein kinase-like (PK-like)"/>
    <property type="match status" value="1"/>
</dbReference>
<comment type="caution">
    <text evidence="26">The sequence shown here is derived from an EMBL/GenBank/DDBJ whole genome shotgun (WGS) entry which is preliminary data.</text>
</comment>
<evidence type="ECO:0000259" key="23">
    <source>
        <dbReference type="PROSITE" id="PS50011"/>
    </source>
</evidence>
<evidence type="ECO:0000259" key="25">
    <source>
        <dbReference type="PROSITE" id="PS50853"/>
    </source>
</evidence>
<evidence type="ECO:0000256" key="22">
    <source>
        <dbReference type="SAM" id="MobiDB-lite"/>
    </source>
</evidence>
<dbReference type="SUPFAM" id="SSF48726">
    <property type="entry name" value="Immunoglobulin"/>
    <property type="match status" value="2"/>
</dbReference>
<evidence type="ECO:0000259" key="24">
    <source>
        <dbReference type="PROSITE" id="PS50835"/>
    </source>
</evidence>
<dbReference type="InterPro" id="IPR001245">
    <property type="entry name" value="Ser-Thr/Tyr_kinase_cat_dom"/>
</dbReference>
<dbReference type="Gene3D" id="3.30.200.20">
    <property type="entry name" value="Phosphorylase Kinase, domain 1"/>
    <property type="match status" value="1"/>
</dbReference>
<keyword evidence="27" id="KW-1185">Reference proteome</keyword>
<keyword evidence="17" id="KW-0675">Receptor</keyword>
<evidence type="ECO:0000256" key="19">
    <source>
        <dbReference type="ARBA" id="ARBA00023319"/>
    </source>
</evidence>
<evidence type="ECO:0000313" key="26">
    <source>
        <dbReference type="EMBL" id="KAG5831412.1"/>
    </source>
</evidence>
<dbReference type="SUPFAM" id="SSF49265">
    <property type="entry name" value="Fibronectin type III"/>
    <property type="match status" value="1"/>
</dbReference>
<reference evidence="26" key="1">
    <citation type="submission" date="2021-01" db="EMBL/GenBank/DDBJ databases">
        <title>A chromosome-scale assembly of European eel, Anguilla anguilla.</title>
        <authorList>
            <person name="Henkel C."/>
            <person name="Jong-Raadsen S.A."/>
            <person name="Dufour S."/>
            <person name="Weltzien F.-A."/>
            <person name="Palstra A.P."/>
            <person name="Pelster B."/>
            <person name="Spaink H.P."/>
            <person name="Van Den Thillart G.E."/>
            <person name="Jansen H."/>
            <person name="Zahm M."/>
            <person name="Klopp C."/>
            <person name="Cedric C."/>
            <person name="Louis A."/>
            <person name="Berthelot C."/>
            <person name="Parey E."/>
            <person name="Roest Crollius H."/>
            <person name="Montfort J."/>
            <person name="Robinson-Rechavi M."/>
            <person name="Bucao C."/>
            <person name="Bouchez O."/>
            <person name="Gislard M."/>
            <person name="Lluch J."/>
            <person name="Milhes M."/>
            <person name="Lampietro C."/>
            <person name="Lopez Roques C."/>
            <person name="Donnadieu C."/>
            <person name="Braasch I."/>
            <person name="Desvignes T."/>
            <person name="Postlethwait J."/>
            <person name="Bobe J."/>
            <person name="Guiguen Y."/>
            <person name="Dirks R."/>
        </authorList>
    </citation>
    <scope>NUCLEOTIDE SEQUENCE</scope>
    <source>
        <strain evidence="26">Tag_6206</strain>
        <tissue evidence="26">Liver</tissue>
    </source>
</reference>
<keyword evidence="7" id="KW-0812">Transmembrane</keyword>
<keyword evidence="6" id="KW-0808">Transferase</keyword>
<sequence length="978" mass="108128">MQTAMSHTDIKRRSWIINIVVLVALIVCKLSTGLTAEEHDGSLRSGHSPSRRDVRSLRPTDLLPLAVPTADPAPVEPPIASGRAPKVHLTQEDIRRLQFKPTVGRILLSEGMEVKVNCSIDIHNVRLDLAILWWKNGRELAQNQQAVNELQTESQGVITLLSTLSIKRVQRSDAGEYHCRLNVGNTVIESQPIHIQVEGLPTFTRHPEDMNVTRDAPFSLSCAAIGPPDPVTIAWLRNGKHQGSDSPSPYDITIAGVDSPTHFSCEARNQKGVTTSREARINVKELPSPVSQLLVQSRASNNLTLQWTPGHDGFSPLTTCHVMVKEMAPREGEATRVIDTSVPPFRLDIADLRAMTWYSMSVSCSNEIGPSPYSAWVQANTTEGVPSVPPHNLTVQLNESVLVVRWDAPPVEKVNGILQGYDVIISRGKHVSTIRSDTNVAYITVQEFNATYAVQVAARTQKGQGALSLPVAYFVPEADLALSPSSSPDTRDSDSMYVVLGVVCGFCLLLLALWGAMCVRARVLETRFGQVFGSGEHINPVVEYKAQRSYNRSAIEVTLANLGVSAELQAKLQDVMVVRSLLSIGKVLGEGEFGSVVEGRLKKPDGTMEKVAVKTMKLDNFSQRETEEFLNEAACMKDFHHPNVIRLLGVCLEVGSSHFAKPMVILPFMKYGDLHSFLLRSRLGESPMYLPTQTLLKFMIDIALGMEYLSSRNFLHRDLAARNCMLRDDMAVCVADFGLSKKIYSGDYYRQGRIAKMPVKWIAVESLADRVFTVKSDVWAFGVTMWEIATRGMTPYPGVQNHEIYDYLLDGQRLKQPADCLDELYEIMYTCWRADPVDRPFFPQLRVQLEKLTEKLPEASSREDIIYINTSLPEEEPEGEAEPGPDLPVFTSSPSCSRPMPGTCLVTADIHESIEEEADEEDDRYVIVISSEDPAVRGVGDVDTPLLTTDGQATPANGSQAGHSLRTEQPPSHSLLLL</sequence>
<dbReference type="PROSITE" id="PS00107">
    <property type="entry name" value="PROTEIN_KINASE_ATP"/>
    <property type="match status" value="1"/>
</dbReference>
<dbReference type="GO" id="GO:0006909">
    <property type="term" value="P:phagocytosis"/>
    <property type="evidence" value="ECO:0007669"/>
    <property type="project" value="TreeGrafter"/>
</dbReference>
<feature type="domain" description="Fibronectin type-III" evidence="25">
    <location>
        <begin position="289"/>
        <end position="384"/>
    </location>
</feature>
<dbReference type="FunFam" id="2.60.40.10:FF:000296">
    <property type="entry name" value="Tyrosine-protein kinase receptor TYRO3"/>
    <property type="match status" value="1"/>
</dbReference>
<evidence type="ECO:0000256" key="13">
    <source>
        <dbReference type="ARBA" id="ARBA00022989"/>
    </source>
</evidence>
<dbReference type="SMART" id="SM00060">
    <property type="entry name" value="FN3"/>
    <property type="match status" value="2"/>
</dbReference>
<name>A0A9D3LJZ8_ANGAN</name>